<dbReference type="RefSeq" id="WP_071166167.1">
    <property type="nucleotide sequence ID" value="NZ_CP017781.1"/>
</dbReference>
<protein>
    <recommendedName>
        <fullName evidence="4">TPM domain-containing protein</fullName>
    </recommendedName>
</protein>
<evidence type="ECO:0000256" key="3">
    <source>
        <dbReference type="SAM" id="SignalP"/>
    </source>
</evidence>
<feature type="region of interest" description="Disordered" evidence="1">
    <location>
        <begin position="260"/>
        <end position="283"/>
    </location>
</feature>
<dbReference type="Gene3D" id="3.10.310.50">
    <property type="match status" value="1"/>
</dbReference>
<keyword evidence="2" id="KW-0472">Membrane</keyword>
<dbReference type="InterPro" id="IPR007621">
    <property type="entry name" value="TPM_dom"/>
</dbReference>
<dbReference type="EMBL" id="CP017781">
    <property type="protein sequence ID" value="AOZ69426.1"/>
    <property type="molecule type" value="Genomic_DNA"/>
</dbReference>
<organism evidence="5 6">
    <name type="scientific">Rhodobacter xanthinilyticus</name>
    <dbReference type="NCBI Taxonomy" id="1850250"/>
    <lineage>
        <taxon>Bacteria</taxon>
        <taxon>Pseudomonadati</taxon>
        <taxon>Pseudomonadota</taxon>
        <taxon>Alphaproteobacteria</taxon>
        <taxon>Rhodobacterales</taxon>
        <taxon>Rhodobacter group</taxon>
        <taxon>Rhodobacter</taxon>
    </lineage>
</organism>
<dbReference type="PANTHER" id="PTHR30373">
    <property type="entry name" value="UPF0603 PROTEIN YGCG"/>
    <property type="match status" value="1"/>
</dbReference>
<gene>
    <name evidence="5" type="ORF">LPB142_08975</name>
</gene>
<evidence type="ECO:0000256" key="2">
    <source>
        <dbReference type="SAM" id="Phobius"/>
    </source>
</evidence>
<feature type="domain" description="TPM" evidence="4">
    <location>
        <begin position="35"/>
        <end position="159"/>
    </location>
</feature>
<dbReference type="Proteomes" id="UP000176562">
    <property type="component" value="Chromosome"/>
</dbReference>
<name>A0A1D9MC46_9RHOB</name>
<evidence type="ECO:0000313" key="6">
    <source>
        <dbReference type="Proteomes" id="UP000176562"/>
    </source>
</evidence>
<feature type="transmembrane region" description="Helical" evidence="2">
    <location>
        <begin position="180"/>
        <end position="198"/>
    </location>
</feature>
<sequence length="283" mass="29711">MWRGILRSFAVMALLLGLCGAAQAEPWPAPGELAVNDFAGLLPREAAARIRAELSDLRARTGIEAVLVTLPTRADYDPAPSLEAFATRLFNGWGIGDATRNDGILILILAEDREMRIELGAGYSPEYDIPAQDVIDRVMLPAFREGRMAEGIEAGVGAVLTKIAERHAAGLAPAPAPRSWAGALPFALFAAAAAFLVLRGRVWRLGGRLARCPSCGHRGILRDEVVEEAATATASGRGLRRQSCPACGWRESRPYAIAARGPGGSGGGFGGGRSSGGGASGRW</sequence>
<evidence type="ECO:0000259" key="4">
    <source>
        <dbReference type="Pfam" id="PF04536"/>
    </source>
</evidence>
<dbReference type="Pfam" id="PF04536">
    <property type="entry name" value="TPM_phosphatase"/>
    <property type="match status" value="1"/>
</dbReference>
<feature type="chain" id="PRO_5009443592" description="TPM domain-containing protein" evidence="3">
    <location>
        <begin position="25"/>
        <end position="283"/>
    </location>
</feature>
<proteinExistence type="predicted"/>
<feature type="signal peptide" evidence="3">
    <location>
        <begin position="1"/>
        <end position="24"/>
    </location>
</feature>
<feature type="compositionally biased region" description="Gly residues" evidence="1">
    <location>
        <begin position="261"/>
        <end position="283"/>
    </location>
</feature>
<keyword evidence="6" id="KW-1185">Reference proteome</keyword>
<keyword evidence="2" id="KW-1133">Transmembrane helix</keyword>
<dbReference type="PANTHER" id="PTHR30373:SF2">
    <property type="entry name" value="UPF0603 PROTEIN YGCG"/>
    <property type="match status" value="1"/>
</dbReference>
<reference evidence="5 6" key="1">
    <citation type="submission" date="2016-10" db="EMBL/GenBank/DDBJ databases">
        <title>Rhodobacter sp. LPB0142, isolated from sea water.</title>
        <authorList>
            <person name="Kim E."/>
            <person name="Yi H."/>
        </authorList>
    </citation>
    <scope>NUCLEOTIDE SEQUENCE [LARGE SCALE GENOMIC DNA]</scope>
    <source>
        <strain evidence="5 6">LPB0142</strain>
    </source>
</reference>
<dbReference type="KEGG" id="rhp:LPB142_08975"/>
<dbReference type="AlphaFoldDB" id="A0A1D9MC46"/>
<keyword evidence="3" id="KW-0732">Signal</keyword>
<evidence type="ECO:0000313" key="5">
    <source>
        <dbReference type="EMBL" id="AOZ69426.1"/>
    </source>
</evidence>
<keyword evidence="2" id="KW-0812">Transmembrane</keyword>
<dbReference type="STRING" id="1850250.LPB142_08975"/>
<accession>A0A1D9MC46</accession>
<evidence type="ECO:0000256" key="1">
    <source>
        <dbReference type="SAM" id="MobiDB-lite"/>
    </source>
</evidence>